<evidence type="ECO:0000313" key="3">
    <source>
        <dbReference type="Proteomes" id="UP001320876"/>
    </source>
</evidence>
<sequence length="269" mass="30364">MALQESWHIRSRSRACSSTERAFEDGEAIMTALFPDPESSGYMRKDFCLEAWKARTAEDEKPLSFWKTIYHAPVAGEKKDDAFKRESPEELLRRLVEEEEEHTENVRYILAVMLERQKVLRETDTQRTPSGILRVYEHRKLGDVFIVRDPDIPLSQVDKVQEEVILLLESGGRMPEPEEEIPAEGEASAEPEASSEAAAEAAAGDEPTEEALSGPVPDLDALTEVPEEEADDEADEADEDEDEDDEDEDETDETDETDDEKAGEQKKHP</sequence>
<gene>
    <name evidence="2" type="ORF">OKA05_10350</name>
</gene>
<keyword evidence="3" id="KW-1185">Reference proteome</keyword>
<feature type="compositionally biased region" description="Basic and acidic residues" evidence="1">
    <location>
        <begin position="260"/>
        <end position="269"/>
    </location>
</feature>
<protein>
    <submittedName>
        <fullName evidence="2">Uncharacterized protein</fullName>
    </submittedName>
</protein>
<evidence type="ECO:0000313" key="2">
    <source>
        <dbReference type="EMBL" id="MCW1922952.1"/>
    </source>
</evidence>
<feature type="compositionally biased region" description="Acidic residues" evidence="1">
    <location>
        <begin position="177"/>
        <end position="189"/>
    </location>
</feature>
<feature type="compositionally biased region" description="Low complexity" evidence="1">
    <location>
        <begin position="190"/>
        <end position="205"/>
    </location>
</feature>
<evidence type="ECO:0000256" key="1">
    <source>
        <dbReference type="SAM" id="MobiDB-lite"/>
    </source>
</evidence>
<feature type="compositionally biased region" description="Acidic residues" evidence="1">
    <location>
        <begin position="225"/>
        <end position="259"/>
    </location>
</feature>
<accession>A0ABT3GH54</accession>
<dbReference type="RefSeq" id="WP_264487058.1">
    <property type="nucleotide sequence ID" value="NZ_JAPDDT010000003.1"/>
</dbReference>
<proteinExistence type="predicted"/>
<reference evidence="2 3" key="1">
    <citation type="submission" date="2022-10" db="EMBL/GenBank/DDBJ databases">
        <title>Luteolibacter arcticus strain CCTCC AB 2014275, whole genome shotgun sequencing project.</title>
        <authorList>
            <person name="Zhao G."/>
            <person name="Shen L."/>
        </authorList>
    </citation>
    <scope>NUCLEOTIDE SEQUENCE [LARGE SCALE GENOMIC DNA]</scope>
    <source>
        <strain evidence="2 3">CCTCC AB 2014275</strain>
    </source>
</reference>
<organism evidence="2 3">
    <name type="scientific">Luteolibacter arcticus</name>
    <dbReference type="NCBI Taxonomy" id="1581411"/>
    <lineage>
        <taxon>Bacteria</taxon>
        <taxon>Pseudomonadati</taxon>
        <taxon>Verrucomicrobiota</taxon>
        <taxon>Verrucomicrobiia</taxon>
        <taxon>Verrucomicrobiales</taxon>
        <taxon>Verrucomicrobiaceae</taxon>
        <taxon>Luteolibacter</taxon>
    </lineage>
</organism>
<feature type="region of interest" description="Disordered" evidence="1">
    <location>
        <begin position="169"/>
        <end position="269"/>
    </location>
</feature>
<dbReference type="EMBL" id="JAPDDT010000003">
    <property type="protein sequence ID" value="MCW1922952.1"/>
    <property type="molecule type" value="Genomic_DNA"/>
</dbReference>
<dbReference type="Proteomes" id="UP001320876">
    <property type="component" value="Unassembled WGS sequence"/>
</dbReference>
<comment type="caution">
    <text evidence="2">The sequence shown here is derived from an EMBL/GenBank/DDBJ whole genome shotgun (WGS) entry which is preliminary data.</text>
</comment>
<name>A0ABT3GH54_9BACT</name>